<comment type="caution">
    <text evidence="2">The sequence shown here is derived from an EMBL/GenBank/DDBJ whole genome shotgun (WGS) entry which is preliminary data.</text>
</comment>
<name>A0AAE3K3S5_9BACT</name>
<gene>
    <name evidence="2" type="ORF">MR241_00270</name>
</gene>
<evidence type="ECO:0000256" key="1">
    <source>
        <dbReference type="SAM" id="Phobius"/>
    </source>
</evidence>
<evidence type="ECO:0000313" key="2">
    <source>
        <dbReference type="EMBL" id="MCI5754713.1"/>
    </source>
</evidence>
<dbReference type="Proteomes" id="UP001139365">
    <property type="component" value="Unassembled WGS sequence"/>
</dbReference>
<keyword evidence="1" id="KW-1133">Transmembrane helix</keyword>
<sequence length="191" mass="20281">MEITDVLFAIVPILFVVVFISVFTVVIVTIVKGISSSHRMTGAVDRTISQAMDSISGGFQSLMLNNRGGVLIPQITADFPDFSPTVALGCAKEAVRMKYADDTMTVGNAVISDYTRSSGKSTVVIEVSAASRGSGNRKYIVLYENTLERNINCPHCGAPLKDSVGNICAYCGSQIEKAESGGWKVSSVMAG</sequence>
<keyword evidence="1" id="KW-0472">Membrane</keyword>
<dbReference type="AlphaFoldDB" id="A0AAE3K3S5"/>
<proteinExistence type="predicted"/>
<dbReference type="EMBL" id="JALEMU010000007">
    <property type="protein sequence ID" value="MCI5754713.1"/>
    <property type="molecule type" value="Genomic_DNA"/>
</dbReference>
<feature type="transmembrane region" description="Helical" evidence="1">
    <location>
        <begin position="6"/>
        <end position="31"/>
    </location>
</feature>
<reference evidence="2 3" key="1">
    <citation type="submission" date="2022-03" db="EMBL/GenBank/DDBJ databases">
        <title>Metagenome-assembled genomes from swine fecal metagenomes.</title>
        <authorList>
            <person name="Holman D.B."/>
            <person name="Kommadath A."/>
        </authorList>
    </citation>
    <scope>NUCLEOTIDE SEQUENCE [LARGE SCALE GENOMIC DNA]</scope>
    <source>
        <strain evidence="2">SUG147</strain>
    </source>
</reference>
<organism evidence="2 3">
    <name type="scientific">Candidatus Colimorpha enterica</name>
    <dbReference type="NCBI Taxonomy" id="3083063"/>
    <lineage>
        <taxon>Bacteria</taxon>
        <taxon>Pseudomonadati</taxon>
        <taxon>Bacteroidota</taxon>
        <taxon>Bacteroidia</taxon>
        <taxon>Bacteroidales</taxon>
        <taxon>Candidatus Colimorpha</taxon>
    </lineage>
</organism>
<evidence type="ECO:0000313" key="3">
    <source>
        <dbReference type="Proteomes" id="UP001139365"/>
    </source>
</evidence>
<protein>
    <submittedName>
        <fullName evidence="2">Zinc ribbon domain-containing protein</fullName>
    </submittedName>
</protein>
<keyword evidence="1" id="KW-0812">Transmembrane</keyword>
<accession>A0AAE3K3S5</accession>